<keyword evidence="3" id="KW-1185">Reference proteome</keyword>
<name>A0AAN9MGZ3_PHACN</name>
<gene>
    <name evidence="2" type="ORF">VNO80_18084</name>
</gene>
<organism evidence="2 3">
    <name type="scientific">Phaseolus coccineus</name>
    <name type="common">Scarlet runner bean</name>
    <name type="synonym">Phaseolus multiflorus</name>
    <dbReference type="NCBI Taxonomy" id="3886"/>
    <lineage>
        <taxon>Eukaryota</taxon>
        <taxon>Viridiplantae</taxon>
        <taxon>Streptophyta</taxon>
        <taxon>Embryophyta</taxon>
        <taxon>Tracheophyta</taxon>
        <taxon>Spermatophyta</taxon>
        <taxon>Magnoliopsida</taxon>
        <taxon>eudicotyledons</taxon>
        <taxon>Gunneridae</taxon>
        <taxon>Pentapetalae</taxon>
        <taxon>rosids</taxon>
        <taxon>fabids</taxon>
        <taxon>Fabales</taxon>
        <taxon>Fabaceae</taxon>
        <taxon>Papilionoideae</taxon>
        <taxon>50 kb inversion clade</taxon>
        <taxon>NPAAA clade</taxon>
        <taxon>indigoferoid/millettioid clade</taxon>
        <taxon>Phaseoleae</taxon>
        <taxon>Phaseolus</taxon>
    </lineage>
</organism>
<accession>A0AAN9MGZ3</accession>
<evidence type="ECO:0000256" key="1">
    <source>
        <dbReference type="SAM" id="Phobius"/>
    </source>
</evidence>
<dbReference type="AlphaFoldDB" id="A0AAN9MGZ3"/>
<keyword evidence="1" id="KW-0812">Transmembrane</keyword>
<dbReference type="EMBL" id="JAYMYR010000007">
    <property type="protein sequence ID" value="KAK7352659.1"/>
    <property type="molecule type" value="Genomic_DNA"/>
</dbReference>
<sequence>MHQARSSFRMVQCFGGIVVQIELSFLLYGVMRLACNRRRIRNGVEALHAIHKLIFEDSTKMLRLAVKSRHCPGFGSREIPKLLFPDRRKISQSTTHYDGECLELVANLVPSDKFLKAIEP</sequence>
<proteinExistence type="predicted"/>
<keyword evidence="1" id="KW-1133">Transmembrane helix</keyword>
<dbReference type="Proteomes" id="UP001374584">
    <property type="component" value="Unassembled WGS sequence"/>
</dbReference>
<evidence type="ECO:0000313" key="3">
    <source>
        <dbReference type="Proteomes" id="UP001374584"/>
    </source>
</evidence>
<comment type="caution">
    <text evidence="2">The sequence shown here is derived from an EMBL/GenBank/DDBJ whole genome shotgun (WGS) entry which is preliminary data.</text>
</comment>
<keyword evidence="1" id="KW-0472">Membrane</keyword>
<reference evidence="2 3" key="1">
    <citation type="submission" date="2024-01" db="EMBL/GenBank/DDBJ databases">
        <title>The genomes of 5 underutilized Papilionoideae crops provide insights into root nodulation and disease resistanc.</title>
        <authorList>
            <person name="Jiang F."/>
        </authorList>
    </citation>
    <scope>NUCLEOTIDE SEQUENCE [LARGE SCALE GENOMIC DNA]</scope>
    <source>
        <strain evidence="2">JINMINGXINNONG_FW02</strain>
        <tissue evidence="2">Leaves</tissue>
    </source>
</reference>
<feature type="transmembrane region" description="Helical" evidence="1">
    <location>
        <begin position="6"/>
        <end position="31"/>
    </location>
</feature>
<evidence type="ECO:0000313" key="2">
    <source>
        <dbReference type="EMBL" id="KAK7352659.1"/>
    </source>
</evidence>
<protein>
    <submittedName>
        <fullName evidence="2">Uncharacterized protein</fullName>
    </submittedName>
</protein>